<dbReference type="EMBL" id="CP017248">
    <property type="protein sequence ID" value="AOR30609.1"/>
    <property type="molecule type" value="Genomic_DNA"/>
</dbReference>
<accession>A0A1D7Y5I8</accession>
<feature type="domain" description="Effector-associated" evidence="2">
    <location>
        <begin position="16"/>
        <end position="94"/>
    </location>
</feature>
<protein>
    <submittedName>
        <fullName evidence="3">Uncharacterized protein</fullName>
    </submittedName>
</protein>
<sequence>MASPTWTQLRDAGAFETLGELFPDVLSSHAFLEDIGISPALLPPFAPPLPAASWWRTVCRTVDQGRFRDVTLGGLVDAVAAQYPGHAGLAALTGRGAATALRVLCLMSAPLDEARLRLGAEQRVIREAADRSAGRLTVVVQPAARVSDVLPRLQAVRPHVVHFAGHGTRGGRLLLEDETGTSAPVPVDVLAEVLALHGPLDCVVLNSCWGRFATSLLGCAGTVVGTHGELGDAAALAFAKGFYDSLAHSGLIDRAFEAGRAALALEGHTSDGVFQLSRRGHAA</sequence>
<evidence type="ECO:0000259" key="2">
    <source>
        <dbReference type="Pfam" id="PF19955"/>
    </source>
</evidence>
<feature type="domain" description="CHAT" evidence="1">
    <location>
        <begin position="120"/>
        <end position="260"/>
    </location>
</feature>
<keyword evidence="4" id="KW-1185">Reference proteome</keyword>
<dbReference type="RefSeq" id="WP_069777261.1">
    <property type="nucleotide sequence ID" value="NZ_CP017248.1"/>
</dbReference>
<organism evidence="3 4">
    <name type="scientific">Streptomyces fodineus</name>
    <dbReference type="NCBI Taxonomy" id="1904616"/>
    <lineage>
        <taxon>Bacteria</taxon>
        <taxon>Bacillati</taxon>
        <taxon>Actinomycetota</taxon>
        <taxon>Actinomycetes</taxon>
        <taxon>Kitasatosporales</taxon>
        <taxon>Streptomycetaceae</taxon>
        <taxon>Streptomyces</taxon>
    </lineage>
</organism>
<evidence type="ECO:0000313" key="3">
    <source>
        <dbReference type="EMBL" id="AOR30609.1"/>
    </source>
</evidence>
<dbReference type="Proteomes" id="UP000094960">
    <property type="component" value="Chromosome"/>
</dbReference>
<dbReference type="Pfam" id="PF19955">
    <property type="entry name" value="EAD1"/>
    <property type="match status" value="1"/>
</dbReference>
<dbReference type="KEGG" id="spun:BFF78_05715"/>
<name>A0A1D7Y5I8_9ACTN</name>
<dbReference type="AlphaFoldDB" id="A0A1D7Y5I8"/>
<proteinExistence type="predicted"/>
<dbReference type="Pfam" id="PF12770">
    <property type="entry name" value="CHAT"/>
    <property type="match status" value="1"/>
</dbReference>
<evidence type="ECO:0000313" key="4">
    <source>
        <dbReference type="Proteomes" id="UP000094960"/>
    </source>
</evidence>
<dbReference type="InterPro" id="IPR045430">
    <property type="entry name" value="EAD1"/>
</dbReference>
<reference evidence="4" key="1">
    <citation type="submission" date="2016-09" db="EMBL/GenBank/DDBJ databases">
        <title>Streptomyces puniciscabiei strain:TW1S1 Genome sequencing and assembly.</title>
        <authorList>
            <person name="Kim M.-K."/>
            <person name="Kim S.B."/>
        </authorList>
    </citation>
    <scope>NUCLEOTIDE SEQUENCE [LARGE SCALE GENOMIC DNA]</scope>
    <source>
        <strain evidence="4">TW1S1</strain>
    </source>
</reference>
<evidence type="ECO:0000259" key="1">
    <source>
        <dbReference type="Pfam" id="PF12770"/>
    </source>
</evidence>
<dbReference type="InterPro" id="IPR024983">
    <property type="entry name" value="CHAT_dom"/>
</dbReference>
<gene>
    <name evidence="3" type="ORF">BFF78_05715</name>
</gene>